<dbReference type="Gene3D" id="3.40.50.150">
    <property type="entry name" value="Vaccinia Virus protein VP39"/>
    <property type="match status" value="1"/>
</dbReference>
<evidence type="ECO:0000313" key="7">
    <source>
        <dbReference type="Proteomes" id="UP000799764"/>
    </source>
</evidence>
<accession>A0A9P4PHI8</accession>
<evidence type="ECO:0000256" key="2">
    <source>
        <dbReference type="ARBA" id="ARBA00022679"/>
    </source>
</evidence>
<dbReference type="InterPro" id="IPR013216">
    <property type="entry name" value="Methyltransf_11"/>
</dbReference>
<evidence type="ECO:0000256" key="1">
    <source>
        <dbReference type="ARBA" id="ARBA00005179"/>
    </source>
</evidence>
<sequence>YPYPCLSHYRFLTLHLPTSPAHDLITTRLSTGATLLDLGCCIGQELRYLAFTTPHLRPTQLYGTDISRAFFDVGYALFRDSETFGGTFLAADVFDEEGGLAALRGKIDIVWTASVIHLWGWERQVRALKIMLGLLDVVAEPVLVGRIMGFSAAGEYVFESKGKEESFYRHNEESFKKLFKE</sequence>
<evidence type="ECO:0000256" key="4">
    <source>
        <dbReference type="ARBA" id="ARBA00038314"/>
    </source>
</evidence>
<evidence type="ECO:0000313" key="6">
    <source>
        <dbReference type="EMBL" id="KAF2445164.1"/>
    </source>
</evidence>
<keyword evidence="7" id="KW-1185">Reference proteome</keyword>
<feature type="non-terminal residue" evidence="6">
    <location>
        <position position="1"/>
    </location>
</feature>
<dbReference type="Pfam" id="PF08241">
    <property type="entry name" value="Methyltransf_11"/>
    <property type="match status" value="1"/>
</dbReference>
<keyword evidence="2" id="KW-0808">Transferase</keyword>
<feature type="domain" description="Methyltransferase type 11" evidence="5">
    <location>
        <begin position="36"/>
        <end position="131"/>
    </location>
</feature>
<gene>
    <name evidence="6" type="ORF">P171DRAFT_336332</name>
</gene>
<dbReference type="EMBL" id="MU001500">
    <property type="protein sequence ID" value="KAF2445164.1"/>
    <property type="molecule type" value="Genomic_DNA"/>
</dbReference>
<evidence type="ECO:0000256" key="3">
    <source>
        <dbReference type="ARBA" id="ARBA00022691"/>
    </source>
</evidence>
<organism evidence="6 7">
    <name type="scientific">Karstenula rhodostoma CBS 690.94</name>
    <dbReference type="NCBI Taxonomy" id="1392251"/>
    <lineage>
        <taxon>Eukaryota</taxon>
        <taxon>Fungi</taxon>
        <taxon>Dikarya</taxon>
        <taxon>Ascomycota</taxon>
        <taxon>Pezizomycotina</taxon>
        <taxon>Dothideomycetes</taxon>
        <taxon>Pleosporomycetidae</taxon>
        <taxon>Pleosporales</taxon>
        <taxon>Massarineae</taxon>
        <taxon>Didymosphaeriaceae</taxon>
        <taxon>Karstenula</taxon>
    </lineage>
</organism>
<name>A0A9P4PHI8_9PLEO</name>
<evidence type="ECO:0000259" key="5">
    <source>
        <dbReference type="Pfam" id="PF08241"/>
    </source>
</evidence>
<dbReference type="PANTHER" id="PTHR35897">
    <property type="entry name" value="METHYLTRANSFERASE AUSD"/>
    <property type="match status" value="1"/>
</dbReference>
<dbReference type="Proteomes" id="UP000799764">
    <property type="component" value="Unassembled WGS sequence"/>
</dbReference>
<dbReference type="InterPro" id="IPR051654">
    <property type="entry name" value="Meroterpenoid_MTases"/>
</dbReference>
<reference evidence="6" key="1">
    <citation type="journal article" date="2020" name="Stud. Mycol.">
        <title>101 Dothideomycetes genomes: a test case for predicting lifestyles and emergence of pathogens.</title>
        <authorList>
            <person name="Haridas S."/>
            <person name="Albert R."/>
            <person name="Binder M."/>
            <person name="Bloem J."/>
            <person name="Labutti K."/>
            <person name="Salamov A."/>
            <person name="Andreopoulos B."/>
            <person name="Baker S."/>
            <person name="Barry K."/>
            <person name="Bills G."/>
            <person name="Bluhm B."/>
            <person name="Cannon C."/>
            <person name="Castanera R."/>
            <person name="Culley D."/>
            <person name="Daum C."/>
            <person name="Ezra D."/>
            <person name="Gonzalez J."/>
            <person name="Henrissat B."/>
            <person name="Kuo A."/>
            <person name="Liang C."/>
            <person name="Lipzen A."/>
            <person name="Lutzoni F."/>
            <person name="Magnuson J."/>
            <person name="Mondo S."/>
            <person name="Nolan M."/>
            <person name="Ohm R."/>
            <person name="Pangilinan J."/>
            <person name="Park H.-J."/>
            <person name="Ramirez L."/>
            <person name="Alfaro M."/>
            <person name="Sun H."/>
            <person name="Tritt A."/>
            <person name="Yoshinaga Y."/>
            <person name="Zwiers L.-H."/>
            <person name="Turgeon B."/>
            <person name="Goodwin S."/>
            <person name="Spatafora J."/>
            <person name="Crous P."/>
            <person name="Grigoriev I."/>
        </authorList>
    </citation>
    <scope>NUCLEOTIDE SEQUENCE</scope>
    <source>
        <strain evidence="6">CBS 690.94</strain>
    </source>
</reference>
<dbReference type="InterPro" id="IPR029063">
    <property type="entry name" value="SAM-dependent_MTases_sf"/>
</dbReference>
<keyword evidence="3" id="KW-0949">S-adenosyl-L-methionine</keyword>
<feature type="non-terminal residue" evidence="6">
    <location>
        <position position="181"/>
    </location>
</feature>
<dbReference type="GO" id="GO:0008757">
    <property type="term" value="F:S-adenosylmethionine-dependent methyltransferase activity"/>
    <property type="evidence" value="ECO:0007669"/>
    <property type="project" value="InterPro"/>
</dbReference>
<comment type="similarity">
    <text evidence="4">Belongs to the class I-like SAM-binding methyltransferase superfamily.</text>
</comment>
<dbReference type="PANTHER" id="PTHR35897:SF1">
    <property type="entry name" value="METHYLTRANSFERASE AUSD"/>
    <property type="match status" value="1"/>
</dbReference>
<protein>
    <recommendedName>
        <fullName evidence="5">Methyltransferase type 11 domain-containing protein</fullName>
    </recommendedName>
</protein>
<dbReference type="AlphaFoldDB" id="A0A9P4PHI8"/>
<proteinExistence type="inferred from homology"/>
<comment type="pathway">
    <text evidence="1">Secondary metabolite biosynthesis.</text>
</comment>
<comment type="caution">
    <text evidence="6">The sequence shown here is derived from an EMBL/GenBank/DDBJ whole genome shotgun (WGS) entry which is preliminary data.</text>
</comment>
<dbReference type="OrthoDB" id="2094832at2759"/>
<dbReference type="SUPFAM" id="SSF53335">
    <property type="entry name" value="S-adenosyl-L-methionine-dependent methyltransferases"/>
    <property type="match status" value="1"/>
</dbReference>